<dbReference type="AlphaFoldDB" id="A0A024T8B9"/>
<dbReference type="EMBL" id="KI914057">
    <property type="protein sequence ID" value="ETV90243.1"/>
    <property type="molecule type" value="Genomic_DNA"/>
</dbReference>
<reference evidence="1" key="1">
    <citation type="submission" date="2013-12" db="EMBL/GenBank/DDBJ databases">
        <title>The Genome Sequence of Aphanomyces invadans NJM9701.</title>
        <authorList>
            <consortium name="The Broad Institute Genomics Platform"/>
            <person name="Russ C."/>
            <person name="Tyler B."/>
            <person name="van West P."/>
            <person name="Dieguez-Uribeondo J."/>
            <person name="Young S.K."/>
            <person name="Zeng Q."/>
            <person name="Gargeya S."/>
            <person name="Fitzgerald M."/>
            <person name="Abouelleil A."/>
            <person name="Alvarado L."/>
            <person name="Chapman S.B."/>
            <person name="Gainer-Dewar J."/>
            <person name="Goldberg J."/>
            <person name="Griggs A."/>
            <person name="Gujja S."/>
            <person name="Hansen M."/>
            <person name="Howarth C."/>
            <person name="Imamovic A."/>
            <person name="Ireland A."/>
            <person name="Larimer J."/>
            <person name="McCowan C."/>
            <person name="Murphy C."/>
            <person name="Pearson M."/>
            <person name="Poon T.W."/>
            <person name="Priest M."/>
            <person name="Roberts A."/>
            <person name="Saif S."/>
            <person name="Shea T."/>
            <person name="Sykes S."/>
            <person name="Wortman J."/>
            <person name="Nusbaum C."/>
            <person name="Birren B."/>
        </authorList>
    </citation>
    <scope>NUCLEOTIDE SEQUENCE [LARGE SCALE GENOMIC DNA]</scope>
    <source>
        <strain evidence="1">NJM9701</strain>
    </source>
</reference>
<protein>
    <recommendedName>
        <fullName evidence="2">DDE Tnp4 domain-containing protein</fullName>
    </recommendedName>
</protein>
<name>A0A024T8B9_9STRA</name>
<organism evidence="1">
    <name type="scientific">Aphanomyces invadans</name>
    <dbReference type="NCBI Taxonomy" id="157072"/>
    <lineage>
        <taxon>Eukaryota</taxon>
        <taxon>Sar</taxon>
        <taxon>Stramenopiles</taxon>
        <taxon>Oomycota</taxon>
        <taxon>Saprolegniomycetes</taxon>
        <taxon>Saprolegniales</taxon>
        <taxon>Verrucalvaceae</taxon>
        <taxon>Aphanomyces</taxon>
    </lineage>
</organism>
<dbReference type="RefSeq" id="XP_008881118.1">
    <property type="nucleotide sequence ID" value="XM_008882896.1"/>
</dbReference>
<dbReference type="GeneID" id="20091972"/>
<evidence type="ECO:0000313" key="1">
    <source>
        <dbReference type="EMBL" id="ETV90243.1"/>
    </source>
</evidence>
<evidence type="ECO:0008006" key="2">
    <source>
        <dbReference type="Google" id="ProtNLM"/>
    </source>
</evidence>
<gene>
    <name evidence="1" type="ORF">H310_14922</name>
</gene>
<accession>A0A024T8B9</accession>
<dbReference type="OrthoDB" id="122710at2759"/>
<dbReference type="VEuPathDB" id="FungiDB:H310_14922"/>
<sequence>MMNFTTNEFEAIWAIVESTLVPMWTLGRGRKSLVSPKDAFFMALVVLKYCEPWDKHATDFGMKAPTFEKMVHRVFAAVEPVLTGHYIKHVSMGSQAEKGRMFRNYPYALYCTDVKFQPSFRPTGRFDEAKHNYSGKHKLYGLKIEVSVAYPGLAVDLSNHESGSVSDWASLGSRPLARSDAACPGFDGVSCPGTRKVDKL</sequence>
<proteinExistence type="predicted"/>